<keyword evidence="6" id="KW-1185">Reference proteome</keyword>
<evidence type="ECO:0000313" key="6">
    <source>
        <dbReference type="Proteomes" id="UP000036923"/>
    </source>
</evidence>
<dbReference type="InterPro" id="IPR018062">
    <property type="entry name" value="HTH_AraC-typ_CS"/>
</dbReference>
<accession>A0A0L6JM73</accession>
<dbReference type="OrthoDB" id="9791615at2"/>
<dbReference type="PATRIC" id="fig|398512.5.peg.2226"/>
<organism evidence="5 6">
    <name type="scientific">Pseudobacteroides cellulosolvens ATCC 35603 = DSM 2933</name>
    <dbReference type="NCBI Taxonomy" id="398512"/>
    <lineage>
        <taxon>Bacteria</taxon>
        <taxon>Bacillati</taxon>
        <taxon>Bacillota</taxon>
        <taxon>Clostridia</taxon>
        <taxon>Eubacteriales</taxon>
        <taxon>Oscillospiraceae</taxon>
        <taxon>Pseudobacteroides</taxon>
    </lineage>
</organism>
<evidence type="ECO:0000313" key="5">
    <source>
        <dbReference type="EMBL" id="KNY26869.1"/>
    </source>
</evidence>
<dbReference type="SUPFAM" id="SSF46689">
    <property type="entry name" value="Homeodomain-like"/>
    <property type="match status" value="1"/>
</dbReference>
<dbReference type="PANTHER" id="PTHR43280">
    <property type="entry name" value="ARAC-FAMILY TRANSCRIPTIONAL REGULATOR"/>
    <property type="match status" value="1"/>
</dbReference>
<dbReference type="InterPro" id="IPR014710">
    <property type="entry name" value="RmlC-like_jellyroll"/>
</dbReference>
<dbReference type="RefSeq" id="WP_036947145.1">
    <property type="nucleotide sequence ID" value="NZ_KN050764.1"/>
</dbReference>
<dbReference type="PANTHER" id="PTHR43280:SF34">
    <property type="entry name" value="ARAC-FAMILY TRANSCRIPTIONAL REGULATOR"/>
    <property type="match status" value="1"/>
</dbReference>
<dbReference type="Gene3D" id="2.60.120.10">
    <property type="entry name" value="Jelly Rolls"/>
    <property type="match status" value="1"/>
</dbReference>
<dbReference type="Gene3D" id="1.10.10.60">
    <property type="entry name" value="Homeodomain-like"/>
    <property type="match status" value="2"/>
</dbReference>
<comment type="caution">
    <text evidence="5">The sequence shown here is derived from an EMBL/GenBank/DDBJ whole genome shotgun (WGS) entry which is preliminary data.</text>
</comment>
<keyword evidence="2" id="KW-0238">DNA-binding</keyword>
<name>A0A0L6JM73_9FIRM</name>
<protein>
    <submittedName>
        <fullName evidence="5">Transcriptional regulator, AraC family</fullName>
    </submittedName>
</protein>
<feature type="domain" description="HTH araC/xylS-type" evidence="4">
    <location>
        <begin position="180"/>
        <end position="278"/>
    </location>
</feature>
<dbReference type="SMART" id="SM00342">
    <property type="entry name" value="HTH_ARAC"/>
    <property type="match status" value="1"/>
</dbReference>
<keyword evidence="3" id="KW-0804">Transcription</keyword>
<dbReference type="SUPFAM" id="SSF51215">
    <property type="entry name" value="Regulatory protein AraC"/>
    <property type="match status" value="1"/>
</dbReference>
<evidence type="ECO:0000259" key="4">
    <source>
        <dbReference type="PROSITE" id="PS01124"/>
    </source>
</evidence>
<dbReference type="InterPro" id="IPR018060">
    <property type="entry name" value="HTH_AraC"/>
</dbReference>
<dbReference type="STRING" id="398512.Bccel_2134"/>
<evidence type="ECO:0000256" key="3">
    <source>
        <dbReference type="ARBA" id="ARBA00023163"/>
    </source>
</evidence>
<evidence type="ECO:0000256" key="1">
    <source>
        <dbReference type="ARBA" id="ARBA00023015"/>
    </source>
</evidence>
<dbReference type="eggNOG" id="COG2207">
    <property type="taxonomic scope" value="Bacteria"/>
</dbReference>
<dbReference type="EMBL" id="LGTC01000001">
    <property type="protein sequence ID" value="KNY26869.1"/>
    <property type="molecule type" value="Genomic_DNA"/>
</dbReference>
<keyword evidence="1" id="KW-0805">Transcription regulation</keyword>
<dbReference type="Proteomes" id="UP000036923">
    <property type="component" value="Unassembled WGS sequence"/>
</dbReference>
<dbReference type="InterPro" id="IPR009057">
    <property type="entry name" value="Homeodomain-like_sf"/>
</dbReference>
<evidence type="ECO:0000256" key="2">
    <source>
        <dbReference type="ARBA" id="ARBA00023125"/>
    </source>
</evidence>
<gene>
    <name evidence="5" type="ORF">Bccel_2134</name>
</gene>
<reference evidence="6" key="1">
    <citation type="submission" date="2015-07" db="EMBL/GenBank/DDBJ databases">
        <title>Near-Complete Genome Sequence of the Cellulolytic Bacterium Bacteroides (Pseudobacteroides) cellulosolvens ATCC 35603.</title>
        <authorList>
            <person name="Dassa B."/>
            <person name="Utturkar S.M."/>
            <person name="Klingeman D.M."/>
            <person name="Hurt R.A."/>
            <person name="Keller M."/>
            <person name="Xu J."/>
            <person name="Reddy Y.H.K."/>
            <person name="Borovok I."/>
            <person name="Grinberg I.R."/>
            <person name="Lamed R."/>
            <person name="Zhivin O."/>
            <person name="Bayer E.A."/>
            <person name="Brown S.D."/>
        </authorList>
    </citation>
    <scope>NUCLEOTIDE SEQUENCE [LARGE SCALE GENOMIC DNA]</scope>
    <source>
        <strain evidence="6">DSM 2933</strain>
    </source>
</reference>
<dbReference type="AlphaFoldDB" id="A0A0L6JM73"/>
<dbReference type="InterPro" id="IPR003313">
    <property type="entry name" value="AraC-bd"/>
</dbReference>
<dbReference type="GO" id="GO:0003700">
    <property type="term" value="F:DNA-binding transcription factor activity"/>
    <property type="evidence" value="ECO:0007669"/>
    <property type="project" value="InterPro"/>
</dbReference>
<dbReference type="InterPro" id="IPR037923">
    <property type="entry name" value="HTH-like"/>
</dbReference>
<proteinExistence type="predicted"/>
<dbReference type="GO" id="GO:0043565">
    <property type="term" value="F:sequence-specific DNA binding"/>
    <property type="evidence" value="ECO:0007669"/>
    <property type="project" value="InterPro"/>
</dbReference>
<dbReference type="Pfam" id="PF12833">
    <property type="entry name" value="HTH_18"/>
    <property type="match status" value="1"/>
</dbReference>
<sequence>MAIQKFSYITVMESGAESFLSPVNSIKYASPIHCHDFYEFFLITKGKAVHVVNNEKQQISEGTLVFIRPSDVHYYEYEDGQKCEFINVCFTKRVVSSSLRFLGEAYSNDYLLTSKLPPCINLPPIEKDHLVYRLENVNILSKGDLGKRKILLRGILVEVLLNYFSQLNNSQKSDLPLWMESLLIQMQKKENFTEGLDAMYRLSQRSPGHLNRVFKQFLNMTPTEYINSLRLKYAKHLLLTTKISVIDISLAAGFDNLSHFYHLFKKQMNVTPVQLRKIKVTIHHSSS</sequence>
<dbReference type="Pfam" id="PF02311">
    <property type="entry name" value="AraC_binding"/>
    <property type="match status" value="1"/>
</dbReference>
<dbReference type="PROSITE" id="PS01124">
    <property type="entry name" value="HTH_ARAC_FAMILY_2"/>
    <property type="match status" value="1"/>
</dbReference>
<dbReference type="PROSITE" id="PS00041">
    <property type="entry name" value="HTH_ARAC_FAMILY_1"/>
    <property type="match status" value="1"/>
</dbReference>